<keyword evidence="2" id="KW-1185">Reference proteome</keyword>
<accession>T1IXF4</accession>
<dbReference type="Gene3D" id="1.25.10.10">
    <property type="entry name" value="Leucine-rich Repeat Variant"/>
    <property type="match status" value="2"/>
</dbReference>
<dbReference type="EMBL" id="JH431646">
    <property type="status" value="NOT_ANNOTATED_CDS"/>
    <property type="molecule type" value="Genomic_DNA"/>
</dbReference>
<dbReference type="STRING" id="126957.T1IXF4"/>
<dbReference type="InterPro" id="IPR011989">
    <property type="entry name" value="ARM-like"/>
</dbReference>
<proteinExistence type="predicted"/>
<sequence length="428" mass="47843">MDKLETDSQNKIEEIRAQHRLETNERRKQKIHDLLTIKRKWTSDESETVVEITQERVAEFSKQLKKHKKLEILKYLSEAFSHGEKYINTFLSVDGALYSLIGCLIGKDVNLKLASVVCLINLGTGSHKSTSSCIKTAAVYLLVYLGNGSYELQELCVWALGNFAADCEKCSEILNKQGFVPAVKKLLNSPNEKVQYSAYFALACYTHTRRNNTDGKNDLNLMSVEIMDIILRQLSNCLQTQPDTITVITPLVRALANLCSGEENIIHHCVSKPEIGLVLSSLLQSRYSHVIKESLWLIANIVGCNEGVSILQYPGLLQRVADLSENIGAISLQSLVCLCNMAISKQFSKVLVCEMSIFTKVSRLLQRPDVETIKGCLTLLALLLENGDLPKDEVISLSKFCLVAIEVLKGHEDVDIRNLCNVLIEKLN</sequence>
<evidence type="ECO:0000313" key="2">
    <source>
        <dbReference type="Proteomes" id="UP000014500"/>
    </source>
</evidence>
<dbReference type="AlphaFoldDB" id="T1IXF4"/>
<reference evidence="2" key="1">
    <citation type="submission" date="2011-05" db="EMBL/GenBank/DDBJ databases">
        <authorList>
            <person name="Richards S.R."/>
            <person name="Qu J."/>
            <person name="Jiang H."/>
            <person name="Jhangiani S.N."/>
            <person name="Agravi P."/>
            <person name="Goodspeed R."/>
            <person name="Gross S."/>
            <person name="Mandapat C."/>
            <person name="Jackson L."/>
            <person name="Mathew T."/>
            <person name="Pu L."/>
            <person name="Thornton R."/>
            <person name="Saada N."/>
            <person name="Wilczek-Boney K.B."/>
            <person name="Lee S."/>
            <person name="Kovar C."/>
            <person name="Wu Y."/>
            <person name="Scherer S.E."/>
            <person name="Worley K.C."/>
            <person name="Muzny D.M."/>
            <person name="Gibbs R."/>
        </authorList>
    </citation>
    <scope>NUCLEOTIDE SEQUENCE</scope>
    <source>
        <strain evidence="2">Brora</strain>
    </source>
</reference>
<dbReference type="HOGENOM" id="CLU_641462_0_0_1"/>
<dbReference type="SUPFAM" id="SSF48371">
    <property type="entry name" value="ARM repeat"/>
    <property type="match status" value="1"/>
</dbReference>
<dbReference type="eggNOG" id="ENOG502S9I9">
    <property type="taxonomic scope" value="Eukaryota"/>
</dbReference>
<dbReference type="PANTHER" id="PTHR16356">
    <property type="entry name" value="TRANSMEMBRANE AND COILED-COIL DOMAIN-CONTAINING PROTEIN 6 TMCO6"/>
    <property type="match status" value="1"/>
</dbReference>
<dbReference type="EnsemblMetazoa" id="SMAR005886-RA">
    <property type="protein sequence ID" value="SMAR005886-PA"/>
    <property type="gene ID" value="SMAR005886"/>
</dbReference>
<dbReference type="PhylomeDB" id="T1IXF4"/>
<protein>
    <recommendedName>
        <fullName evidence="3">Importin subunit alpha</fullName>
    </recommendedName>
</protein>
<dbReference type="Proteomes" id="UP000014500">
    <property type="component" value="Unassembled WGS sequence"/>
</dbReference>
<reference evidence="1" key="2">
    <citation type="submission" date="2015-02" db="UniProtKB">
        <authorList>
            <consortium name="EnsemblMetazoa"/>
        </authorList>
    </citation>
    <scope>IDENTIFICATION</scope>
</reference>
<dbReference type="PANTHER" id="PTHR16356:SF1">
    <property type="entry name" value="TRANSMEMBRANE AND COILED-COIL DOMAIN-CONTAINING PROTEIN 6"/>
    <property type="match status" value="1"/>
</dbReference>
<evidence type="ECO:0008006" key="3">
    <source>
        <dbReference type="Google" id="ProtNLM"/>
    </source>
</evidence>
<evidence type="ECO:0000313" key="1">
    <source>
        <dbReference type="EnsemblMetazoa" id="SMAR005886-PA"/>
    </source>
</evidence>
<dbReference type="OMA" id="IRILAHH"/>
<name>T1IXF4_STRMM</name>
<organism evidence="1 2">
    <name type="scientific">Strigamia maritima</name>
    <name type="common">European centipede</name>
    <name type="synonym">Geophilus maritimus</name>
    <dbReference type="NCBI Taxonomy" id="126957"/>
    <lineage>
        <taxon>Eukaryota</taxon>
        <taxon>Metazoa</taxon>
        <taxon>Ecdysozoa</taxon>
        <taxon>Arthropoda</taxon>
        <taxon>Myriapoda</taxon>
        <taxon>Chilopoda</taxon>
        <taxon>Pleurostigmophora</taxon>
        <taxon>Geophilomorpha</taxon>
        <taxon>Linotaeniidae</taxon>
        <taxon>Strigamia</taxon>
    </lineage>
</organism>
<dbReference type="InterPro" id="IPR016024">
    <property type="entry name" value="ARM-type_fold"/>
</dbReference>